<dbReference type="InterPro" id="IPR011738">
    <property type="entry name" value="Phage_CHP"/>
</dbReference>
<dbReference type="AlphaFoldDB" id="A0A7W6W4G6"/>
<evidence type="ECO:0000313" key="2">
    <source>
        <dbReference type="Proteomes" id="UP000540909"/>
    </source>
</evidence>
<dbReference type="Proteomes" id="UP000540909">
    <property type="component" value="Unassembled WGS sequence"/>
</dbReference>
<reference evidence="1 2" key="1">
    <citation type="submission" date="2020-08" db="EMBL/GenBank/DDBJ databases">
        <title>Genomic Encyclopedia of Type Strains, Phase IV (KMG-V): Genome sequencing to study the core and pangenomes of soil and plant-associated prokaryotes.</title>
        <authorList>
            <person name="Whitman W."/>
        </authorList>
    </citation>
    <scope>NUCLEOTIDE SEQUENCE [LARGE SCALE GENOMIC DNA]</scope>
    <source>
        <strain evidence="1 2">SEMIA 4089</strain>
    </source>
</reference>
<dbReference type="NCBIfam" id="TIGR02215">
    <property type="entry name" value="phage_chp_gp8"/>
    <property type="match status" value="1"/>
</dbReference>
<comment type="caution">
    <text evidence="1">The sequence shown here is derived from an EMBL/GenBank/DDBJ whole genome shotgun (WGS) entry which is preliminary data.</text>
</comment>
<protein>
    <submittedName>
        <fullName evidence="1">Putative phiE125 gp8 family phage protein</fullName>
    </submittedName>
</protein>
<gene>
    <name evidence="1" type="ORF">GGD57_001608</name>
</gene>
<accession>A0A7W6W4G6</accession>
<dbReference type="Gene3D" id="1.10.3230.30">
    <property type="entry name" value="Phage gp6-like head-tail connector protein"/>
    <property type="match status" value="1"/>
</dbReference>
<dbReference type="EMBL" id="JACIFY010000004">
    <property type="protein sequence ID" value="MBB4235050.1"/>
    <property type="molecule type" value="Genomic_DNA"/>
</dbReference>
<evidence type="ECO:0000313" key="1">
    <source>
        <dbReference type="EMBL" id="MBB4235050.1"/>
    </source>
</evidence>
<dbReference type="CDD" id="cd08054">
    <property type="entry name" value="gp6"/>
    <property type="match status" value="1"/>
</dbReference>
<sequence length="156" mass="17189">MVLHDDDDALFEALISAARDHVERYCNTPLATQTIEVKCDRFCDFDRLPAAPAQSVTSIAYIATDGTDATVTLGDVEQRFDGLEAAIVPAYGKQWPVPRNGSRITLTAVVGYASLPPSIKHAMLLWIADAYEQRENKELPGWSAFDALLCNYRRGA</sequence>
<proteinExistence type="predicted"/>
<organism evidence="1 2">
    <name type="scientific">Rhizobium esperanzae</name>
    <dbReference type="NCBI Taxonomy" id="1967781"/>
    <lineage>
        <taxon>Bacteria</taxon>
        <taxon>Pseudomonadati</taxon>
        <taxon>Pseudomonadota</taxon>
        <taxon>Alphaproteobacteria</taxon>
        <taxon>Hyphomicrobiales</taxon>
        <taxon>Rhizobiaceae</taxon>
        <taxon>Rhizobium/Agrobacterium group</taxon>
        <taxon>Rhizobium</taxon>
    </lineage>
</organism>
<name>A0A7W6W4G6_9HYPH</name>